<evidence type="ECO:0000256" key="5">
    <source>
        <dbReference type="PROSITE-ProRule" id="PRU00309"/>
    </source>
</evidence>
<keyword evidence="2 5" id="KW-0863">Zinc-finger</keyword>
<evidence type="ECO:0000313" key="8">
    <source>
        <dbReference type="Proteomes" id="UP000575029"/>
    </source>
</evidence>
<evidence type="ECO:0000256" key="2">
    <source>
        <dbReference type="ARBA" id="ARBA00022771"/>
    </source>
</evidence>
<keyword evidence="4 5" id="KW-0238">DNA-binding</keyword>
<dbReference type="PANTHER" id="PTHR46927:SF3">
    <property type="entry name" value="THAP-TYPE DOMAIN-CONTAINING PROTEIN"/>
    <property type="match status" value="1"/>
</dbReference>
<dbReference type="Gene3D" id="6.20.210.20">
    <property type="entry name" value="THAP domain"/>
    <property type="match status" value="1"/>
</dbReference>
<evidence type="ECO:0000313" key="7">
    <source>
        <dbReference type="EMBL" id="NWV39333.1"/>
    </source>
</evidence>
<evidence type="ECO:0000256" key="1">
    <source>
        <dbReference type="ARBA" id="ARBA00022723"/>
    </source>
</evidence>
<dbReference type="PANTHER" id="PTHR46927">
    <property type="entry name" value="AGAP005574-PA"/>
    <property type="match status" value="1"/>
</dbReference>
<comment type="caution">
    <text evidence="7">The sequence shown here is derived from an EMBL/GenBank/DDBJ whole genome shotgun (WGS) entry which is preliminary data.</text>
</comment>
<dbReference type="SUPFAM" id="SSF57716">
    <property type="entry name" value="Glucocorticoid receptor-like (DNA-binding domain)"/>
    <property type="match status" value="1"/>
</dbReference>
<evidence type="ECO:0000256" key="4">
    <source>
        <dbReference type="ARBA" id="ARBA00023125"/>
    </source>
</evidence>
<dbReference type="InterPro" id="IPR038441">
    <property type="entry name" value="THAP_Znf_sf"/>
</dbReference>
<keyword evidence="8" id="KW-1185">Reference proteome</keyword>
<dbReference type="PROSITE" id="PS50950">
    <property type="entry name" value="ZF_THAP"/>
    <property type="match status" value="1"/>
</dbReference>
<dbReference type="Pfam" id="PF05485">
    <property type="entry name" value="THAP"/>
    <property type="match status" value="1"/>
</dbReference>
<dbReference type="SMART" id="SM00980">
    <property type="entry name" value="THAP"/>
    <property type="match status" value="1"/>
</dbReference>
<organism evidence="7 8">
    <name type="scientific">Grantiella picta</name>
    <dbReference type="NCBI Taxonomy" id="266360"/>
    <lineage>
        <taxon>Eukaryota</taxon>
        <taxon>Metazoa</taxon>
        <taxon>Chordata</taxon>
        <taxon>Craniata</taxon>
        <taxon>Vertebrata</taxon>
        <taxon>Euteleostomi</taxon>
        <taxon>Archelosauria</taxon>
        <taxon>Archosauria</taxon>
        <taxon>Dinosauria</taxon>
        <taxon>Saurischia</taxon>
        <taxon>Theropoda</taxon>
        <taxon>Coelurosauria</taxon>
        <taxon>Aves</taxon>
        <taxon>Neognathae</taxon>
        <taxon>Neoaves</taxon>
        <taxon>Telluraves</taxon>
        <taxon>Australaves</taxon>
        <taxon>Passeriformes</taxon>
        <taxon>Meliphagoidea</taxon>
        <taxon>Meliphagidae</taxon>
        <taxon>Grantiella</taxon>
    </lineage>
</organism>
<protein>
    <submittedName>
        <fullName evidence="7">THAP5 protein</fullName>
    </submittedName>
</protein>
<feature type="non-terminal residue" evidence="7">
    <location>
        <position position="1"/>
    </location>
</feature>
<name>A0A7K6EKB8_9PASS</name>
<evidence type="ECO:0000259" key="6">
    <source>
        <dbReference type="PROSITE" id="PS50950"/>
    </source>
</evidence>
<feature type="non-terminal residue" evidence="7">
    <location>
        <position position="109"/>
    </location>
</feature>
<feature type="domain" description="THAP-type" evidence="6">
    <location>
        <begin position="1"/>
        <end position="85"/>
    </location>
</feature>
<sequence>YCAALNCQNATSGVYKNSSVSFYSFPLQNKALLRQWIQNMGRDMEIPSKYQRLCSAHFEESSFESRPFKVRKNRRLLKEAVPSKFILGEDGKWLVGTPQGFCSVMRSNS</sequence>
<dbReference type="AlphaFoldDB" id="A0A7K6EKB8"/>
<dbReference type="InterPro" id="IPR052224">
    <property type="entry name" value="THAP_domain_protein"/>
</dbReference>
<reference evidence="7 8" key="1">
    <citation type="submission" date="2019-09" db="EMBL/GenBank/DDBJ databases">
        <title>Bird 10,000 Genomes (B10K) Project - Family phase.</title>
        <authorList>
            <person name="Zhang G."/>
        </authorList>
    </citation>
    <scope>NUCLEOTIDE SEQUENCE [LARGE SCALE GENOMIC DNA]</scope>
    <source>
        <strain evidence="7">B10K-DU-029-50</strain>
        <tissue evidence="7">Heart</tissue>
    </source>
</reference>
<dbReference type="InterPro" id="IPR006612">
    <property type="entry name" value="THAP_Znf"/>
</dbReference>
<evidence type="ECO:0000256" key="3">
    <source>
        <dbReference type="ARBA" id="ARBA00022833"/>
    </source>
</evidence>
<dbReference type="GO" id="GO:0008270">
    <property type="term" value="F:zinc ion binding"/>
    <property type="evidence" value="ECO:0007669"/>
    <property type="project" value="UniProtKB-KW"/>
</dbReference>
<accession>A0A7K6EKB8</accession>
<dbReference type="EMBL" id="VZRM01005621">
    <property type="protein sequence ID" value="NWV39333.1"/>
    <property type="molecule type" value="Genomic_DNA"/>
</dbReference>
<dbReference type="GO" id="GO:0003677">
    <property type="term" value="F:DNA binding"/>
    <property type="evidence" value="ECO:0007669"/>
    <property type="project" value="UniProtKB-UniRule"/>
</dbReference>
<keyword evidence="1" id="KW-0479">Metal-binding</keyword>
<dbReference type="SMART" id="SM00692">
    <property type="entry name" value="DM3"/>
    <property type="match status" value="1"/>
</dbReference>
<dbReference type="Proteomes" id="UP000575029">
    <property type="component" value="Unassembled WGS sequence"/>
</dbReference>
<keyword evidence="3" id="KW-0862">Zinc</keyword>
<gene>
    <name evidence="7" type="primary">Thap5_1</name>
    <name evidence="7" type="ORF">GRAPIC_R15702</name>
</gene>
<proteinExistence type="predicted"/>